<dbReference type="AlphaFoldDB" id="A0A482XQX3"/>
<dbReference type="GO" id="GO:0006355">
    <property type="term" value="P:regulation of DNA-templated transcription"/>
    <property type="evidence" value="ECO:0007669"/>
    <property type="project" value="InterPro"/>
</dbReference>
<dbReference type="Pfam" id="PF22732">
    <property type="entry name" value="MSL3_chromo-like"/>
    <property type="match status" value="1"/>
</dbReference>
<protein>
    <recommendedName>
        <fullName evidence="1">Chromo domain-containing protein</fullName>
    </recommendedName>
</protein>
<dbReference type="InterPro" id="IPR008676">
    <property type="entry name" value="MRG"/>
</dbReference>
<dbReference type="GO" id="GO:0005634">
    <property type="term" value="C:nucleus"/>
    <property type="evidence" value="ECO:0007669"/>
    <property type="project" value="InterPro"/>
</dbReference>
<name>A0A482XQX3_LAOST</name>
<gene>
    <name evidence="2" type="ORF">LSTR_LSTR016523</name>
</gene>
<dbReference type="SMART" id="SM00298">
    <property type="entry name" value="CHROMO"/>
    <property type="match status" value="1"/>
</dbReference>
<dbReference type="STRING" id="195883.A0A482XQX3"/>
<feature type="non-terminal residue" evidence="2">
    <location>
        <position position="92"/>
    </location>
</feature>
<dbReference type="GO" id="GO:0006325">
    <property type="term" value="P:chromatin organization"/>
    <property type="evidence" value="ECO:0007669"/>
    <property type="project" value="InterPro"/>
</dbReference>
<organism evidence="2 3">
    <name type="scientific">Laodelphax striatellus</name>
    <name type="common">Small brown planthopper</name>
    <name type="synonym">Delphax striatella</name>
    <dbReference type="NCBI Taxonomy" id="195883"/>
    <lineage>
        <taxon>Eukaryota</taxon>
        <taxon>Metazoa</taxon>
        <taxon>Ecdysozoa</taxon>
        <taxon>Arthropoda</taxon>
        <taxon>Hexapoda</taxon>
        <taxon>Insecta</taxon>
        <taxon>Pterygota</taxon>
        <taxon>Neoptera</taxon>
        <taxon>Paraneoptera</taxon>
        <taxon>Hemiptera</taxon>
        <taxon>Auchenorrhyncha</taxon>
        <taxon>Fulgoroidea</taxon>
        <taxon>Delphacidae</taxon>
        <taxon>Criomorphinae</taxon>
        <taxon>Laodelphax</taxon>
    </lineage>
</organism>
<dbReference type="SMR" id="A0A482XQX3"/>
<evidence type="ECO:0000259" key="1">
    <source>
        <dbReference type="SMART" id="SM00298"/>
    </source>
</evidence>
<reference evidence="2 3" key="1">
    <citation type="journal article" date="2017" name="Gigascience">
        <title>Genome sequence of the small brown planthopper, Laodelphax striatellus.</title>
        <authorList>
            <person name="Zhu J."/>
            <person name="Jiang F."/>
            <person name="Wang X."/>
            <person name="Yang P."/>
            <person name="Bao Y."/>
            <person name="Zhao W."/>
            <person name="Wang W."/>
            <person name="Lu H."/>
            <person name="Wang Q."/>
            <person name="Cui N."/>
            <person name="Li J."/>
            <person name="Chen X."/>
            <person name="Luo L."/>
            <person name="Yu J."/>
            <person name="Kang L."/>
            <person name="Cui F."/>
        </authorList>
    </citation>
    <scope>NUCLEOTIDE SEQUENCE [LARGE SCALE GENOMIC DNA]</scope>
    <source>
        <strain evidence="2">Lst14</strain>
    </source>
</reference>
<proteinExistence type="predicted"/>
<dbReference type="Proteomes" id="UP000291343">
    <property type="component" value="Unassembled WGS sequence"/>
</dbReference>
<dbReference type="InterPro" id="IPR000953">
    <property type="entry name" value="Chromo/chromo_shadow_dom"/>
</dbReference>
<dbReference type="PANTHER" id="PTHR10880">
    <property type="entry name" value="MORTALITY FACTOR 4-LIKE PROTEIN"/>
    <property type="match status" value="1"/>
</dbReference>
<feature type="domain" description="Chromo" evidence="1">
    <location>
        <begin position="18"/>
        <end position="84"/>
    </location>
</feature>
<dbReference type="InterPro" id="IPR016197">
    <property type="entry name" value="Chromo-like_dom_sf"/>
</dbReference>
<sequence length="92" mass="11061">MSSKKEQNEDKQPPIYHFQEGEKVLCFHGPLIYVAKCLQSRYDEKNNTPEYLIHYSGWNKSWDEWVPVIEYSNTMKPTYKNRKIFTQAQKLD</sequence>
<dbReference type="OrthoDB" id="6631132at2759"/>
<accession>A0A482XQX3</accession>
<dbReference type="InterPro" id="IPR053820">
    <property type="entry name" value="MSL3_chromo-like"/>
</dbReference>
<comment type="caution">
    <text evidence="2">The sequence shown here is derived from an EMBL/GenBank/DDBJ whole genome shotgun (WGS) entry which is preliminary data.</text>
</comment>
<dbReference type="GO" id="GO:0035267">
    <property type="term" value="C:NuA4 histone acetyltransferase complex"/>
    <property type="evidence" value="ECO:0007669"/>
    <property type="project" value="TreeGrafter"/>
</dbReference>
<keyword evidence="3" id="KW-1185">Reference proteome</keyword>
<dbReference type="Gene3D" id="2.30.30.140">
    <property type="match status" value="1"/>
</dbReference>
<evidence type="ECO:0000313" key="2">
    <source>
        <dbReference type="EMBL" id="RZF48186.1"/>
    </source>
</evidence>
<dbReference type="EMBL" id="QKKF02002687">
    <property type="protein sequence ID" value="RZF48186.1"/>
    <property type="molecule type" value="Genomic_DNA"/>
</dbReference>
<dbReference type="InParanoid" id="A0A482XQX3"/>
<dbReference type="PANTHER" id="PTHR10880:SF15">
    <property type="entry name" value="MSL COMPLEX SUBUNIT 3"/>
    <property type="match status" value="1"/>
</dbReference>
<dbReference type="SUPFAM" id="SSF54160">
    <property type="entry name" value="Chromo domain-like"/>
    <property type="match status" value="1"/>
</dbReference>
<evidence type="ECO:0000313" key="3">
    <source>
        <dbReference type="Proteomes" id="UP000291343"/>
    </source>
</evidence>